<evidence type="ECO:0000313" key="4">
    <source>
        <dbReference type="EMBL" id="MBV7256814.1"/>
    </source>
</evidence>
<keyword evidence="5" id="KW-1185">Reference proteome</keyword>
<keyword evidence="3" id="KW-0119">Carbohydrate metabolism</keyword>
<dbReference type="InterPro" id="IPR037512">
    <property type="entry name" value="PGPase_prok"/>
</dbReference>
<feature type="binding site" evidence="3">
    <location>
        <position position="11"/>
    </location>
    <ligand>
        <name>Mg(2+)</name>
        <dbReference type="ChEBI" id="CHEBI:18420"/>
    </ligand>
</feature>
<dbReference type="SFLD" id="SFLDS00003">
    <property type="entry name" value="Haloacid_Dehalogenase"/>
    <property type="match status" value="1"/>
</dbReference>
<dbReference type="Pfam" id="PF13419">
    <property type="entry name" value="HAD_2"/>
    <property type="match status" value="1"/>
</dbReference>
<dbReference type="EMBL" id="JAGSPA010000002">
    <property type="protein sequence ID" value="MBV7256814.1"/>
    <property type="molecule type" value="Genomic_DNA"/>
</dbReference>
<dbReference type="SFLD" id="SFLDG01129">
    <property type="entry name" value="C1.5:_HAD__Beta-PGM__Phosphata"/>
    <property type="match status" value="1"/>
</dbReference>
<comment type="function">
    <text evidence="3">Specifically catalyzes the dephosphorylation of 2-phosphoglycolate. Is involved in the dissimilation of the intracellular 2-phosphoglycolate formed during the DNA repair of 3'-phosphoglycolate ends, a major class of DNA lesions induced by oxidative stress.</text>
</comment>
<proteinExistence type="inferred from homology"/>
<dbReference type="InterPro" id="IPR041492">
    <property type="entry name" value="HAD_2"/>
</dbReference>
<comment type="similarity">
    <text evidence="2 3">Belongs to the HAD-like hydrolase superfamily. CbbY/CbbZ/Gph/YieH family.</text>
</comment>
<protein>
    <recommendedName>
        <fullName evidence="3">Phosphoglycolate phosphatase</fullName>
        <shortName evidence="3">PGP</shortName>
        <shortName evidence="3">PGPase</shortName>
        <ecNumber evidence="3">3.1.3.18</ecNumber>
    </recommendedName>
</protein>
<accession>A0ABS6SEK7</accession>
<comment type="catalytic activity">
    <reaction evidence="3">
        <text>2-phosphoglycolate + H2O = glycolate + phosphate</text>
        <dbReference type="Rhea" id="RHEA:14369"/>
        <dbReference type="ChEBI" id="CHEBI:15377"/>
        <dbReference type="ChEBI" id="CHEBI:29805"/>
        <dbReference type="ChEBI" id="CHEBI:43474"/>
        <dbReference type="ChEBI" id="CHEBI:58033"/>
        <dbReference type="EC" id="3.1.3.18"/>
    </reaction>
</comment>
<dbReference type="PANTHER" id="PTHR43434:SF1">
    <property type="entry name" value="PHOSPHOGLYCOLATE PHOSPHATASE"/>
    <property type="match status" value="1"/>
</dbReference>
<sequence length="232" mass="24124">MNTNKPCIVFDLDGTLVDTAPDLAGAMNAVLRHFGRSEVSTDAVRRMVGHGARRTMAEGLRLTGGGTDAMLDEGQPIFLDHYGRNICVESRPFDGVESVLDRLAADAALAVCTNKPVALAEKLIASLGWGDRFAAILGGDSLPVRKPDAAPLYEVIARSGGDPARAAMIGDSSSDMGAARAANIPSVLVSYGYLDAPVADLRADAVIAHFAELPAALRRAAPSIWSTGAGPA</sequence>
<dbReference type="RefSeq" id="WP_218445567.1">
    <property type="nucleotide sequence ID" value="NZ_JAGSPA010000002.1"/>
</dbReference>
<dbReference type="HAMAP" id="MF_00495">
    <property type="entry name" value="GPH_hydrolase_bact"/>
    <property type="match status" value="1"/>
</dbReference>
<evidence type="ECO:0000313" key="5">
    <source>
        <dbReference type="Proteomes" id="UP000722336"/>
    </source>
</evidence>
<feature type="active site" description="Nucleophile" evidence="3">
    <location>
        <position position="11"/>
    </location>
</feature>
<dbReference type="InterPro" id="IPR050155">
    <property type="entry name" value="HAD-like_hydrolase_sf"/>
</dbReference>
<name>A0ABS6SEK7_9SPHN</name>
<feature type="binding site" evidence="3">
    <location>
        <position position="171"/>
    </location>
    <ligand>
        <name>Mg(2+)</name>
        <dbReference type="ChEBI" id="CHEBI:18420"/>
    </ligand>
</feature>
<dbReference type="PANTHER" id="PTHR43434">
    <property type="entry name" value="PHOSPHOGLYCOLATE PHOSPHATASE"/>
    <property type="match status" value="1"/>
</dbReference>
<keyword evidence="3" id="KW-0460">Magnesium</keyword>
<comment type="cofactor">
    <cofactor evidence="1 3">
        <name>Mg(2+)</name>
        <dbReference type="ChEBI" id="CHEBI:18420"/>
    </cofactor>
</comment>
<reference evidence="4 5" key="1">
    <citation type="submission" date="2021-04" db="EMBL/GenBank/DDBJ databases">
        <authorList>
            <person name="Pira H."/>
            <person name="Risdian C."/>
            <person name="Wink J."/>
        </authorList>
    </citation>
    <scope>NUCLEOTIDE SEQUENCE [LARGE SCALE GENOMIC DNA]</scope>
    <source>
        <strain evidence="4 5">WHA3</strain>
    </source>
</reference>
<evidence type="ECO:0000256" key="3">
    <source>
        <dbReference type="HAMAP-Rule" id="MF_00495"/>
    </source>
</evidence>
<gene>
    <name evidence="4" type="ORF">KCG44_08440</name>
</gene>
<dbReference type="EC" id="3.1.3.18" evidence="3"/>
<comment type="pathway">
    <text evidence="3">Organic acid metabolism; glycolate biosynthesis; glycolate from 2-phosphoglycolate: step 1/1.</text>
</comment>
<evidence type="ECO:0000256" key="2">
    <source>
        <dbReference type="ARBA" id="ARBA00006171"/>
    </source>
</evidence>
<keyword evidence="3" id="KW-0378">Hydrolase</keyword>
<comment type="caution">
    <text evidence="4">The sequence shown here is derived from an EMBL/GenBank/DDBJ whole genome shotgun (WGS) entry which is preliminary data.</text>
</comment>
<organism evidence="4 5">
    <name type="scientific">Pacificimonas pallii</name>
    <dbReference type="NCBI Taxonomy" id="2827236"/>
    <lineage>
        <taxon>Bacteria</taxon>
        <taxon>Pseudomonadati</taxon>
        <taxon>Pseudomonadota</taxon>
        <taxon>Alphaproteobacteria</taxon>
        <taxon>Sphingomonadales</taxon>
        <taxon>Sphingosinicellaceae</taxon>
        <taxon>Pacificimonas</taxon>
    </lineage>
</organism>
<feature type="binding site" evidence="3">
    <location>
        <position position="13"/>
    </location>
    <ligand>
        <name>Mg(2+)</name>
        <dbReference type="ChEBI" id="CHEBI:18420"/>
    </ligand>
</feature>
<dbReference type="Proteomes" id="UP000722336">
    <property type="component" value="Unassembled WGS sequence"/>
</dbReference>
<evidence type="ECO:0000256" key="1">
    <source>
        <dbReference type="ARBA" id="ARBA00001946"/>
    </source>
</evidence>
<keyword evidence="3" id="KW-0479">Metal-binding</keyword>